<dbReference type="Proteomes" id="UP001633002">
    <property type="component" value="Unassembled WGS sequence"/>
</dbReference>
<protein>
    <submittedName>
        <fullName evidence="1">Uncharacterized protein</fullName>
    </submittedName>
</protein>
<evidence type="ECO:0000313" key="2">
    <source>
        <dbReference type="Proteomes" id="UP001633002"/>
    </source>
</evidence>
<dbReference type="EMBL" id="JBJQOH010000007">
    <property type="protein sequence ID" value="KAL3678617.1"/>
    <property type="molecule type" value="Genomic_DNA"/>
</dbReference>
<gene>
    <name evidence="1" type="ORF">R1sor_021573</name>
</gene>
<proteinExistence type="predicted"/>
<dbReference type="PANTHER" id="PTHR34278:SF1">
    <property type="entry name" value="PROTEIN THI031, PUTATIVE-RELATED"/>
    <property type="match status" value="1"/>
</dbReference>
<comment type="caution">
    <text evidence="1">The sequence shown here is derived from an EMBL/GenBank/DDBJ whole genome shotgun (WGS) entry which is preliminary data.</text>
</comment>
<dbReference type="PANTHER" id="PTHR34278">
    <property type="entry name" value="PROTEIN THI031, PUTATIVE-RELATED"/>
    <property type="match status" value="1"/>
</dbReference>
<organism evidence="1 2">
    <name type="scientific">Riccia sorocarpa</name>
    <dbReference type="NCBI Taxonomy" id="122646"/>
    <lineage>
        <taxon>Eukaryota</taxon>
        <taxon>Viridiplantae</taxon>
        <taxon>Streptophyta</taxon>
        <taxon>Embryophyta</taxon>
        <taxon>Marchantiophyta</taxon>
        <taxon>Marchantiopsida</taxon>
        <taxon>Marchantiidae</taxon>
        <taxon>Marchantiales</taxon>
        <taxon>Ricciaceae</taxon>
        <taxon>Riccia</taxon>
    </lineage>
</organism>
<reference evidence="1 2" key="1">
    <citation type="submission" date="2024-09" db="EMBL/GenBank/DDBJ databases">
        <title>Chromosome-scale assembly of Riccia sorocarpa.</title>
        <authorList>
            <person name="Paukszto L."/>
        </authorList>
    </citation>
    <scope>NUCLEOTIDE SEQUENCE [LARGE SCALE GENOMIC DNA]</scope>
    <source>
        <strain evidence="1">LP-2024</strain>
        <tissue evidence="1">Aerial parts of the thallus</tissue>
    </source>
</reference>
<name>A0ABD3GHF2_9MARC</name>
<keyword evidence="2" id="KW-1185">Reference proteome</keyword>
<dbReference type="AlphaFoldDB" id="A0ABD3GHF2"/>
<accession>A0ABD3GHF2</accession>
<evidence type="ECO:0000313" key="1">
    <source>
        <dbReference type="EMBL" id="KAL3678617.1"/>
    </source>
</evidence>
<sequence>MKREGRVHGSCVRMRKQEAFDYHSKAPRKPTNHSRVTGACLSNKRHCPACHEHPVLKAMGKTKGKHKARDHDVTKNHRLNDFALGSYPPSPGLGDYYGDDLRVTYDSDLTDYHSEEEEIIRQELLAVETPVVEIRDGSAVVNVGESVLDGLDGLESDLSGEDVESPVLNVEESVSDCSDFELSGEDVESPVLNVEESDSDGADSELSGEDVDGWFMVGTHVTRTVEDKFSREFHEMPERRKKIGRLIRWQELLKKK</sequence>